<dbReference type="GO" id="GO:0022857">
    <property type="term" value="F:transmembrane transporter activity"/>
    <property type="evidence" value="ECO:0007669"/>
    <property type="project" value="InterPro"/>
</dbReference>
<evidence type="ECO:0000256" key="5">
    <source>
        <dbReference type="ARBA" id="ARBA00023136"/>
    </source>
</evidence>
<dbReference type="GO" id="GO:0006857">
    <property type="term" value="P:oligopeptide transport"/>
    <property type="evidence" value="ECO:0007669"/>
    <property type="project" value="InterPro"/>
</dbReference>
<keyword evidence="5 7" id="KW-0472">Membrane</keyword>
<name>A0A0H5RB59_9EUKA</name>
<feature type="transmembrane region" description="Helical" evidence="7">
    <location>
        <begin position="84"/>
        <end position="101"/>
    </location>
</feature>
<feature type="transmembrane region" description="Helical" evidence="7">
    <location>
        <begin position="360"/>
        <end position="378"/>
    </location>
</feature>
<dbReference type="PROSITE" id="PS01023">
    <property type="entry name" value="PTR2_2"/>
    <property type="match status" value="1"/>
</dbReference>
<comment type="subcellular location">
    <subcellularLocation>
        <location evidence="1 6">Membrane</location>
        <topology evidence="1 6">Multi-pass membrane protein</topology>
    </subcellularLocation>
</comment>
<dbReference type="InterPro" id="IPR000109">
    <property type="entry name" value="POT_fam"/>
</dbReference>
<accession>A0A0H5RB59</accession>
<feature type="transmembrane region" description="Helical" evidence="7">
    <location>
        <begin position="442"/>
        <end position="462"/>
    </location>
</feature>
<dbReference type="EMBL" id="HACM01010831">
    <property type="protein sequence ID" value="CRZ11273.1"/>
    <property type="molecule type" value="Transcribed_RNA"/>
</dbReference>
<feature type="transmembrane region" description="Helical" evidence="7">
    <location>
        <begin position="322"/>
        <end position="340"/>
    </location>
</feature>
<proteinExistence type="inferred from homology"/>
<feature type="transmembrane region" description="Helical" evidence="7">
    <location>
        <begin position="57"/>
        <end position="78"/>
    </location>
</feature>
<feature type="transmembrane region" description="Helical" evidence="7">
    <location>
        <begin position="502"/>
        <end position="524"/>
    </location>
</feature>
<sequence length="539" mass="60297">INYMYHLQSEMDEAEALLQHSQDEDGEPIKVHESTPKFIGLPVSTVSIIIVEFCERFAFYGSSLCFTIYMLQMLNLSYEAVDGVQNGFMMWSYFCALIGGYMGDSSFGKVKTILLFATTYLFGLTMLTVSALPFAFQNYPDDPSSVMAYGGFFIALFLIGMGTGGIKSNVSVLVADQIDDPAEVERAFRYFYWSINAGALLGQLIVPMLHHFGPFMTDKFGARQGSSFWISYLAPTFLFIVGISVFVYGIPTYSEHIPTKDSMTVRSLKIIRKAFRNRKLTSEQPCSFLDRALLFDGTSPRPSQDDIDVVTDLKEVAHTCKIFLVFPIYWLLYNQMQTSFIQQGMQMQTPSWLTADQLNIIDPLCILILIPAFDSVIFPALRRRGIHLGFIARISIGFTVSSSALLYSAFLQYKIDAEGSFIDGIYKPTVPVEERTSIFQQIPPYALIAVSEIFASVTALELSYSQAPKSMKSVVMSLFLLTNAAASLLGIFVAPFMGPQNLFYAFLSLGAIMIVFAVFFFFLFRNHIAPSRAAPQHVL</sequence>
<keyword evidence="3 6" id="KW-0812">Transmembrane</keyword>
<feature type="transmembrane region" description="Helical" evidence="7">
    <location>
        <begin position="187"/>
        <end position="209"/>
    </location>
</feature>
<dbReference type="Pfam" id="PF00854">
    <property type="entry name" value="PTR2"/>
    <property type="match status" value="1"/>
</dbReference>
<feature type="non-terminal residue" evidence="8">
    <location>
        <position position="1"/>
    </location>
</feature>
<dbReference type="AlphaFoldDB" id="A0A0H5RB59"/>
<evidence type="ECO:0000256" key="7">
    <source>
        <dbReference type="SAM" id="Phobius"/>
    </source>
</evidence>
<protein>
    <recommendedName>
        <fullName evidence="9">Major facilitator superfamily (MFS) profile domain-containing protein</fullName>
    </recommendedName>
</protein>
<comment type="similarity">
    <text evidence="2 6">Belongs to the major facilitator superfamily. Proton-dependent oligopeptide transporter (POT/PTR) (TC 2.A.17) family.</text>
</comment>
<dbReference type="InterPro" id="IPR036259">
    <property type="entry name" value="MFS_trans_sf"/>
</dbReference>
<feature type="transmembrane region" description="Helical" evidence="7">
    <location>
        <begin position="390"/>
        <end position="410"/>
    </location>
</feature>
<evidence type="ECO:0000256" key="2">
    <source>
        <dbReference type="ARBA" id="ARBA00005982"/>
    </source>
</evidence>
<dbReference type="PANTHER" id="PTHR11654">
    <property type="entry name" value="OLIGOPEPTIDE TRANSPORTER-RELATED"/>
    <property type="match status" value="1"/>
</dbReference>
<dbReference type="InterPro" id="IPR018456">
    <property type="entry name" value="PTR2_symporter_CS"/>
</dbReference>
<evidence type="ECO:0000256" key="6">
    <source>
        <dbReference type="RuleBase" id="RU003755"/>
    </source>
</evidence>
<organism evidence="8">
    <name type="scientific">Spongospora subterranea</name>
    <dbReference type="NCBI Taxonomy" id="70186"/>
    <lineage>
        <taxon>Eukaryota</taxon>
        <taxon>Sar</taxon>
        <taxon>Rhizaria</taxon>
        <taxon>Endomyxa</taxon>
        <taxon>Phytomyxea</taxon>
        <taxon>Plasmodiophorida</taxon>
        <taxon>Plasmodiophoridae</taxon>
        <taxon>Spongospora</taxon>
    </lineage>
</organism>
<evidence type="ECO:0000313" key="8">
    <source>
        <dbReference type="EMBL" id="CRZ11273.1"/>
    </source>
</evidence>
<evidence type="ECO:0000256" key="4">
    <source>
        <dbReference type="ARBA" id="ARBA00022989"/>
    </source>
</evidence>
<feature type="transmembrane region" description="Helical" evidence="7">
    <location>
        <begin position="146"/>
        <end position="166"/>
    </location>
</feature>
<feature type="transmembrane region" description="Helical" evidence="7">
    <location>
        <begin position="113"/>
        <end position="134"/>
    </location>
</feature>
<evidence type="ECO:0000256" key="3">
    <source>
        <dbReference type="ARBA" id="ARBA00022692"/>
    </source>
</evidence>
<reference evidence="8" key="1">
    <citation type="submission" date="2015-04" db="EMBL/GenBank/DDBJ databases">
        <title>The genome sequence of the plant pathogenic Rhizarian Plasmodiophora brassicae reveals insights in its biotrophic life cycle and the origin of chitin synthesis.</title>
        <authorList>
            <person name="Schwelm A."/>
            <person name="Fogelqvist J."/>
            <person name="Knaust A."/>
            <person name="Julke S."/>
            <person name="Lilja T."/>
            <person name="Dhandapani V."/>
            <person name="Bonilla-Rosso G."/>
            <person name="Karlsson M."/>
            <person name="Shevchenko A."/>
            <person name="Choi S.R."/>
            <person name="Kim H.G."/>
            <person name="Park J.Y."/>
            <person name="Lim Y.P."/>
            <person name="Ludwig-Muller J."/>
            <person name="Dixelius C."/>
        </authorList>
    </citation>
    <scope>NUCLEOTIDE SEQUENCE</scope>
    <source>
        <tissue evidence="8">Potato root galls</tissue>
    </source>
</reference>
<dbReference type="Gene3D" id="1.20.1250.20">
    <property type="entry name" value="MFS general substrate transporter like domains"/>
    <property type="match status" value="1"/>
</dbReference>
<dbReference type="GO" id="GO:0016020">
    <property type="term" value="C:membrane"/>
    <property type="evidence" value="ECO:0007669"/>
    <property type="project" value="UniProtKB-SubCell"/>
</dbReference>
<dbReference type="SUPFAM" id="SSF103473">
    <property type="entry name" value="MFS general substrate transporter"/>
    <property type="match status" value="1"/>
</dbReference>
<feature type="transmembrane region" description="Helical" evidence="7">
    <location>
        <begin position="229"/>
        <end position="250"/>
    </location>
</feature>
<evidence type="ECO:0008006" key="9">
    <source>
        <dbReference type="Google" id="ProtNLM"/>
    </source>
</evidence>
<keyword evidence="6" id="KW-0813">Transport</keyword>
<feature type="transmembrane region" description="Helical" evidence="7">
    <location>
        <begin position="474"/>
        <end position="496"/>
    </location>
</feature>
<keyword evidence="4 7" id="KW-1133">Transmembrane helix</keyword>
<evidence type="ECO:0000256" key="1">
    <source>
        <dbReference type="ARBA" id="ARBA00004141"/>
    </source>
</evidence>